<accession>A0ABP9X9J9</accession>
<organism evidence="1 2">
    <name type="scientific">Herpetosiphon gulosus</name>
    <dbReference type="NCBI Taxonomy" id="1973496"/>
    <lineage>
        <taxon>Bacteria</taxon>
        <taxon>Bacillati</taxon>
        <taxon>Chloroflexota</taxon>
        <taxon>Chloroflexia</taxon>
        <taxon>Herpetosiphonales</taxon>
        <taxon>Herpetosiphonaceae</taxon>
        <taxon>Herpetosiphon</taxon>
    </lineage>
</organism>
<protein>
    <submittedName>
        <fullName evidence="1">Uncharacterized protein</fullName>
    </submittedName>
</protein>
<reference evidence="1 2" key="1">
    <citation type="submission" date="2024-02" db="EMBL/GenBank/DDBJ databases">
        <title>Herpetosiphon gulosus NBRC 112829.</title>
        <authorList>
            <person name="Ichikawa N."/>
            <person name="Katano-Makiyama Y."/>
            <person name="Hidaka K."/>
        </authorList>
    </citation>
    <scope>NUCLEOTIDE SEQUENCE [LARGE SCALE GENOMIC DNA]</scope>
    <source>
        <strain evidence="1 2">NBRC 112829</strain>
    </source>
</reference>
<sequence>MQHPPIPVVTLNNRASTTSPSYVRMEVEMDSNPVIMTYHRIRQAPQTKPLCVRIRYIVAWIIDDVGDPGDDVPDQGQNAELTMPT</sequence>
<comment type="caution">
    <text evidence="1">The sequence shown here is derived from an EMBL/GenBank/DDBJ whole genome shotgun (WGS) entry which is preliminary data.</text>
</comment>
<dbReference type="Proteomes" id="UP001428290">
    <property type="component" value="Unassembled WGS sequence"/>
</dbReference>
<evidence type="ECO:0000313" key="2">
    <source>
        <dbReference type="Proteomes" id="UP001428290"/>
    </source>
</evidence>
<gene>
    <name evidence="1" type="ORF">Hgul01_05045</name>
</gene>
<evidence type="ECO:0000313" key="1">
    <source>
        <dbReference type="EMBL" id="GAA5531220.1"/>
    </source>
</evidence>
<keyword evidence="2" id="KW-1185">Reference proteome</keyword>
<dbReference type="RefSeq" id="WP_345724796.1">
    <property type="nucleotide sequence ID" value="NZ_BAABRU010000037.1"/>
</dbReference>
<name>A0ABP9X9J9_9CHLR</name>
<proteinExistence type="predicted"/>
<dbReference type="EMBL" id="BAABRU010000037">
    <property type="protein sequence ID" value="GAA5531220.1"/>
    <property type="molecule type" value="Genomic_DNA"/>
</dbReference>